<name>A0A225V6B1_9STRA</name>
<dbReference type="EMBL" id="NBNE01007260">
    <property type="protein sequence ID" value="OWZ00885.1"/>
    <property type="molecule type" value="Genomic_DNA"/>
</dbReference>
<dbReference type="Proteomes" id="UP000198211">
    <property type="component" value="Unassembled WGS sequence"/>
</dbReference>
<reference evidence="3" key="1">
    <citation type="submission" date="2017-03" db="EMBL/GenBank/DDBJ databases">
        <title>Phytopthora megakarya and P. palmivora, two closely related causual agents of cacao black pod achieved similar genome size and gene model numbers by different mechanisms.</title>
        <authorList>
            <person name="Ali S."/>
            <person name="Shao J."/>
            <person name="Larry D.J."/>
            <person name="Kronmiller B."/>
            <person name="Shen D."/>
            <person name="Strem M.D."/>
            <person name="Melnick R.L."/>
            <person name="Guiltinan M.J."/>
            <person name="Tyler B.M."/>
            <person name="Meinhardt L.W."/>
            <person name="Bailey B.A."/>
        </authorList>
    </citation>
    <scope>NUCLEOTIDE SEQUENCE [LARGE SCALE GENOMIC DNA]</scope>
    <source>
        <strain evidence="3">zdho120</strain>
    </source>
</reference>
<protein>
    <recommendedName>
        <fullName evidence="1">Tc1-like transposase DDE domain-containing protein</fullName>
    </recommendedName>
</protein>
<dbReference type="InterPro" id="IPR038717">
    <property type="entry name" value="Tc1-like_DDE_dom"/>
</dbReference>
<sequence length="213" mass="24895">MHYLAVIYNKAVKTFGNWINAYEETGTYQRASSGRHNMFAAAAHQISISKSSIWRIIHECDMTRKVFERRATHNKEVDVFRFFEALSHINWGHASLIFLDEVSFDNRKRGYLRKETIAIRWYFQRKPRVSVLAFVGITGVIDYSDREGTFDRVEFLKCCSNLGTQRGGMYIRIRWILDGASIHKHAEIVHILRSIGIVPIFFPAHYPFFNTIE</sequence>
<dbReference type="STRING" id="4795.A0A225V6B1"/>
<evidence type="ECO:0000259" key="1">
    <source>
        <dbReference type="Pfam" id="PF13358"/>
    </source>
</evidence>
<feature type="domain" description="Tc1-like transposase DDE" evidence="1">
    <location>
        <begin position="96"/>
        <end position="213"/>
    </location>
</feature>
<keyword evidence="3" id="KW-1185">Reference proteome</keyword>
<comment type="caution">
    <text evidence="2">The sequence shown here is derived from an EMBL/GenBank/DDBJ whole genome shotgun (WGS) entry which is preliminary data.</text>
</comment>
<dbReference type="InterPro" id="IPR036397">
    <property type="entry name" value="RNaseH_sf"/>
</dbReference>
<organism evidence="2 3">
    <name type="scientific">Phytophthora megakarya</name>
    <dbReference type="NCBI Taxonomy" id="4795"/>
    <lineage>
        <taxon>Eukaryota</taxon>
        <taxon>Sar</taxon>
        <taxon>Stramenopiles</taxon>
        <taxon>Oomycota</taxon>
        <taxon>Peronosporomycetes</taxon>
        <taxon>Peronosporales</taxon>
        <taxon>Peronosporaceae</taxon>
        <taxon>Phytophthora</taxon>
    </lineage>
</organism>
<dbReference type="GO" id="GO:0003676">
    <property type="term" value="F:nucleic acid binding"/>
    <property type="evidence" value="ECO:0007669"/>
    <property type="project" value="InterPro"/>
</dbReference>
<evidence type="ECO:0000313" key="3">
    <source>
        <dbReference type="Proteomes" id="UP000198211"/>
    </source>
</evidence>
<dbReference type="AlphaFoldDB" id="A0A225V6B1"/>
<evidence type="ECO:0000313" key="2">
    <source>
        <dbReference type="EMBL" id="OWZ00885.1"/>
    </source>
</evidence>
<gene>
    <name evidence="2" type="ORF">PHMEG_00027831</name>
</gene>
<dbReference type="Pfam" id="PF13358">
    <property type="entry name" value="DDE_3"/>
    <property type="match status" value="1"/>
</dbReference>
<accession>A0A225V6B1</accession>
<proteinExistence type="predicted"/>
<dbReference type="Gene3D" id="3.30.420.10">
    <property type="entry name" value="Ribonuclease H-like superfamily/Ribonuclease H"/>
    <property type="match status" value="1"/>
</dbReference>